<dbReference type="Pfam" id="PF09838">
    <property type="entry name" value="DUF2065"/>
    <property type="match status" value="1"/>
</dbReference>
<reference evidence="2 3" key="1">
    <citation type="submission" date="2017-05" db="EMBL/GenBank/DDBJ databases">
        <authorList>
            <person name="Varghese N."/>
            <person name="Submissions S."/>
        </authorList>
    </citation>
    <scope>NUCLEOTIDE SEQUENCE [LARGE SCALE GENOMIC DNA]</scope>
    <source>
        <strain evidence="2 3">DSM 29506</strain>
    </source>
</reference>
<organism evidence="2 3">
    <name type="scientific">Thalassovita litoralis</name>
    <dbReference type="NCBI Taxonomy" id="1010611"/>
    <lineage>
        <taxon>Bacteria</taxon>
        <taxon>Pseudomonadati</taxon>
        <taxon>Pseudomonadota</taxon>
        <taxon>Alphaproteobacteria</taxon>
        <taxon>Rhodobacterales</taxon>
        <taxon>Roseobacteraceae</taxon>
        <taxon>Thalassovita</taxon>
    </lineage>
</organism>
<sequence>MIAAMIATACLALGLVLITEGLAWALAPSLLERLLEALRTLPMDARRNLGLAALALGVALVWLAKQIGA</sequence>
<name>A0A521BGD0_9RHOB</name>
<gene>
    <name evidence="2" type="ORF">SAMN06265173_10352</name>
</gene>
<dbReference type="Proteomes" id="UP000316030">
    <property type="component" value="Unassembled WGS sequence"/>
</dbReference>
<proteinExistence type="predicted"/>
<dbReference type="AlphaFoldDB" id="A0A521BGD0"/>
<evidence type="ECO:0008006" key="4">
    <source>
        <dbReference type="Google" id="ProtNLM"/>
    </source>
</evidence>
<dbReference type="EMBL" id="FXTO01000003">
    <property type="protein sequence ID" value="SMO46164.1"/>
    <property type="molecule type" value="Genomic_DNA"/>
</dbReference>
<evidence type="ECO:0000256" key="1">
    <source>
        <dbReference type="SAM" id="Phobius"/>
    </source>
</evidence>
<keyword evidence="3" id="KW-1185">Reference proteome</keyword>
<evidence type="ECO:0000313" key="2">
    <source>
        <dbReference type="EMBL" id="SMO46164.1"/>
    </source>
</evidence>
<feature type="transmembrane region" description="Helical" evidence="1">
    <location>
        <begin position="49"/>
        <end position="68"/>
    </location>
</feature>
<evidence type="ECO:0000313" key="3">
    <source>
        <dbReference type="Proteomes" id="UP000316030"/>
    </source>
</evidence>
<keyword evidence="1" id="KW-0812">Transmembrane</keyword>
<protein>
    <recommendedName>
        <fullName evidence="4">DUF2065 domain-containing protein</fullName>
    </recommendedName>
</protein>
<keyword evidence="1" id="KW-1133">Transmembrane helix</keyword>
<dbReference type="InterPro" id="IPR019201">
    <property type="entry name" value="DUF2065"/>
</dbReference>
<accession>A0A521BGD0</accession>
<keyword evidence="1" id="KW-0472">Membrane</keyword>